<organism evidence="1 2">
    <name type="scientific">Streptomyces durbertensis</name>
    <dbReference type="NCBI Taxonomy" id="2448886"/>
    <lineage>
        <taxon>Bacteria</taxon>
        <taxon>Bacillati</taxon>
        <taxon>Actinomycetota</taxon>
        <taxon>Actinomycetes</taxon>
        <taxon>Kitasatosporales</taxon>
        <taxon>Streptomycetaceae</taxon>
        <taxon>Streptomyces</taxon>
    </lineage>
</organism>
<comment type="caution">
    <text evidence="1">The sequence shown here is derived from an EMBL/GenBank/DDBJ whole genome shotgun (WGS) entry which is preliminary data.</text>
</comment>
<evidence type="ECO:0000313" key="1">
    <source>
        <dbReference type="EMBL" id="MBB1242605.1"/>
    </source>
</evidence>
<dbReference type="RefSeq" id="WP_182854029.1">
    <property type="nucleotide sequence ID" value="NZ_WMLF01000027.1"/>
</dbReference>
<accession>A0ABR6EB95</accession>
<dbReference type="EMBL" id="WMLF01000027">
    <property type="protein sequence ID" value="MBB1242605.1"/>
    <property type="molecule type" value="Genomic_DNA"/>
</dbReference>
<sequence length="197" mass="21878">MLFTRDMLAKIAAGRVDLAFRSWRRPGVRCGTRLRTEAGVVEIGEVTAVTEAEVSERDALRAGFADRAALLADLRPGDDRRLYRIGVRLGGEDPRVRLREDTDLSAQELEEIVAALRGIDARSRRGPWTRNVLELVRDHPGERAAELAALAGRETVRFKADVRVLRERGLTESLAVGYRLSPRGRLVLEALRKGGAE</sequence>
<reference evidence="2" key="1">
    <citation type="journal article" date="2020" name="Syst. Appl. Microbiol.">
        <title>Streptomyces alkaliterrae sp. nov., isolated from an alkaline soil, and emended descriptions of Streptomyces alkaliphilus, Streptomyces calidiresistens and Streptomyces durbertensis.</title>
        <authorList>
            <person name="Swiecimska M."/>
            <person name="Golinska P."/>
            <person name="Nouioui I."/>
            <person name="Wypij M."/>
            <person name="Rai M."/>
            <person name="Sangal V."/>
            <person name="Goodfellow M."/>
        </authorList>
    </citation>
    <scope>NUCLEOTIDE SEQUENCE [LARGE SCALE GENOMIC DNA]</scope>
    <source>
        <strain evidence="2">DSM 104538</strain>
    </source>
</reference>
<proteinExistence type="predicted"/>
<protein>
    <recommendedName>
        <fullName evidence="3">ASCH domain-containing protein</fullName>
    </recommendedName>
</protein>
<keyword evidence="2" id="KW-1185">Reference proteome</keyword>
<dbReference type="Proteomes" id="UP000766698">
    <property type="component" value="Unassembled WGS sequence"/>
</dbReference>
<evidence type="ECO:0008006" key="3">
    <source>
        <dbReference type="Google" id="ProtNLM"/>
    </source>
</evidence>
<evidence type="ECO:0000313" key="2">
    <source>
        <dbReference type="Proteomes" id="UP000766698"/>
    </source>
</evidence>
<name>A0ABR6EB95_9ACTN</name>
<gene>
    <name evidence="1" type="ORF">GL263_03320</name>
</gene>